<dbReference type="GO" id="GO:0004518">
    <property type="term" value="F:nuclease activity"/>
    <property type="evidence" value="ECO:0007669"/>
    <property type="project" value="UniProtKB-KW"/>
</dbReference>
<evidence type="ECO:0000256" key="2">
    <source>
        <dbReference type="ARBA" id="ARBA00022649"/>
    </source>
</evidence>
<dbReference type="Gene3D" id="3.40.50.1010">
    <property type="entry name" value="5'-nuclease"/>
    <property type="match status" value="1"/>
</dbReference>
<keyword evidence="6" id="KW-0460">Magnesium</keyword>
<dbReference type="InterPro" id="IPR002716">
    <property type="entry name" value="PIN_dom"/>
</dbReference>
<protein>
    <submittedName>
        <fullName evidence="9">Type II toxin-antitoxin system VapC family toxin</fullName>
    </submittedName>
</protein>
<evidence type="ECO:0000256" key="3">
    <source>
        <dbReference type="ARBA" id="ARBA00022722"/>
    </source>
</evidence>
<proteinExistence type="inferred from homology"/>
<keyword evidence="5" id="KW-0378">Hydrolase</keyword>
<evidence type="ECO:0000259" key="8">
    <source>
        <dbReference type="Pfam" id="PF01850"/>
    </source>
</evidence>
<feature type="domain" description="PIN" evidence="8">
    <location>
        <begin position="5"/>
        <end position="118"/>
    </location>
</feature>
<dbReference type="CDD" id="cd18738">
    <property type="entry name" value="PIN_VapC4-5_FitB-like"/>
    <property type="match status" value="1"/>
</dbReference>
<dbReference type="RefSeq" id="WP_244821463.1">
    <property type="nucleotide sequence ID" value="NZ_CP112998.1"/>
</dbReference>
<accession>A0A9E8NBV8</accession>
<dbReference type="GO" id="GO:0016787">
    <property type="term" value="F:hydrolase activity"/>
    <property type="evidence" value="ECO:0007669"/>
    <property type="project" value="UniProtKB-KW"/>
</dbReference>
<comment type="cofactor">
    <cofactor evidence="1">
        <name>Mg(2+)</name>
        <dbReference type="ChEBI" id="CHEBI:18420"/>
    </cofactor>
</comment>
<comment type="similarity">
    <text evidence="7">Belongs to the PINc/VapC protein family.</text>
</comment>
<dbReference type="GO" id="GO:0046872">
    <property type="term" value="F:metal ion binding"/>
    <property type="evidence" value="ECO:0007669"/>
    <property type="project" value="UniProtKB-KW"/>
</dbReference>
<keyword evidence="4" id="KW-0479">Metal-binding</keyword>
<dbReference type="InterPro" id="IPR050556">
    <property type="entry name" value="Type_II_TA_system_RNase"/>
</dbReference>
<dbReference type="KEGG" id="dpf:ON006_27850"/>
<sequence>MGKRYLIDTNIIPKYLQESLSEDGLSLIDNILDSGEAQISVITRIELLGFSPNREDLLQFITQFISVTTEYELTELIVQKTIEIRKLFKVKIPDAIIAATALCHNLILLSDNDPDFGKILHLKYINPRKYQV</sequence>
<evidence type="ECO:0000256" key="1">
    <source>
        <dbReference type="ARBA" id="ARBA00001946"/>
    </source>
</evidence>
<evidence type="ECO:0000256" key="5">
    <source>
        <dbReference type="ARBA" id="ARBA00022801"/>
    </source>
</evidence>
<dbReference type="Pfam" id="PF01850">
    <property type="entry name" value="PIN"/>
    <property type="match status" value="1"/>
</dbReference>
<dbReference type="PANTHER" id="PTHR33653:SF1">
    <property type="entry name" value="RIBONUCLEASE VAPC2"/>
    <property type="match status" value="1"/>
</dbReference>
<keyword evidence="10" id="KW-1185">Reference proteome</keyword>
<keyword evidence="3" id="KW-0540">Nuclease</keyword>
<evidence type="ECO:0000313" key="10">
    <source>
        <dbReference type="Proteomes" id="UP001164653"/>
    </source>
</evidence>
<evidence type="ECO:0000256" key="4">
    <source>
        <dbReference type="ARBA" id="ARBA00022723"/>
    </source>
</evidence>
<name>A0A9E8NBV8_9BACT</name>
<reference evidence="9" key="1">
    <citation type="submission" date="2022-11" db="EMBL/GenBank/DDBJ databases">
        <title>Dyadobacter pollutisoli sp. nov., isolated from plastic dumped soil.</title>
        <authorList>
            <person name="Kim J.M."/>
            <person name="Kim K.R."/>
            <person name="Lee J.K."/>
            <person name="Hao L."/>
            <person name="Jeon C.O."/>
        </authorList>
    </citation>
    <scope>NUCLEOTIDE SEQUENCE</scope>
    <source>
        <strain evidence="9">U1</strain>
    </source>
</reference>
<dbReference type="EMBL" id="CP112998">
    <property type="protein sequence ID" value="WAC11532.1"/>
    <property type="molecule type" value="Genomic_DNA"/>
</dbReference>
<organism evidence="9 10">
    <name type="scientific">Dyadobacter pollutisoli</name>
    <dbReference type="NCBI Taxonomy" id="2910158"/>
    <lineage>
        <taxon>Bacteria</taxon>
        <taxon>Pseudomonadati</taxon>
        <taxon>Bacteroidota</taxon>
        <taxon>Cytophagia</taxon>
        <taxon>Cytophagales</taxon>
        <taxon>Spirosomataceae</taxon>
        <taxon>Dyadobacter</taxon>
    </lineage>
</organism>
<keyword evidence="2" id="KW-1277">Toxin-antitoxin system</keyword>
<dbReference type="AlphaFoldDB" id="A0A9E8NBV8"/>
<dbReference type="Proteomes" id="UP001164653">
    <property type="component" value="Chromosome"/>
</dbReference>
<gene>
    <name evidence="9" type="ORF">ON006_27850</name>
</gene>
<dbReference type="InterPro" id="IPR029060">
    <property type="entry name" value="PIN-like_dom_sf"/>
</dbReference>
<evidence type="ECO:0000256" key="6">
    <source>
        <dbReference type="ARBA" id="ARBA00022842"/>
    </source>
</evidence>
<evidence type="ECO:0000256" key="7">
    <source>
        <dbReference type="ARBA" id="ARBA00038093"/>
    </source>
</evidence>
<dbReference type="PANTHER" id="PTHR33653">
    <property type="entry name" value="RIBONUCLEASE VAPC2"/>
    <property type="match status" value="1"/>
</dbReference>
<evidence type="ECO:0000313" key="9">
    <source>
        <dbReference type="EMBL" id="WAC11532.1"/>
    </source>
</evidence>
<dbReference type="SUPFAM" id="SSF88723">
    <property type="entry name" value="PIN domain-like"/>
    <property type="match status" value="1"/>
</dbReference>